<evidence type="ECO:0000313" key="1">
    <source>
        <dbReference type="EMBL" id="CAG8682856.1"/>
    </source>
</evidence>
<name>A0A9N9HEP4_9GLOM</name>
<feature type="non-terminal residue" evidence="1">
    <location>
        <position position="256"/>
    </location>
</feature>
<gene>
    <name evidence="1" type="ORF">CPELLU_LOCUS10895</name>
</gene>
<keyword evidence="2" id="KW-1185">Reference proteome</keyword>
<dbReference type="EMBL" id="CAJVQA010009257">
    <property type="protein sequence ID" value="CAG8682856.1"/>
    <property type="molecule type" value="Genomic_DNA"/>
</dbReference>
<proteinExistence type="predicted"/>
<comment type="caution">
    <text evidence="1">The sequence shown here is derived from an EMBL/GenBank/DDBJ whole genome shotgun (WGS) entry which is preliminary data.</text>
</comment>
<dbReference type="Proteomes" id="UP000789759">
    <property type="component" value="Unassembled WGS sequence"/>
</dbReference>
<organism evidence="1 2">
    <name type="scientific">Cetraspora pellucida</name>
    <dbReference type="NCBI Taxonomy" id="1433469"/>
    <lineage>
        <taxon>Eukaryota</taxon>
        <taxon>Fungi</taxon>
        <taxon>Fungi incertae sedis</taxon>
        <taxon>Mucoromycota</taxon>
        <taxon>Glomeromycotina</taxon>
        <taxon>Glomeromycetes</taxon>
        <taxon>Diversisporales</taxon>
        <taxon>Gigasporaceae</taxon>
        <taxon>Cetraspora</taxon>
    </lineage>
</organism>
<accession>A0A9N9HEP4</accession>
<evidence type="ECO:0000313" key="2">
    <source>
        <dbReference type="Proteomes" id="UP000789759"/>
    </source>
</evidence>
<sequence length="256" mass="30043">NKIDASKSCISKKIKLDPEICDLTSENESFQNLLDFSKSNDDSEEDAYYIKEIDNSEKDFEYKFHYVDEFLIEIYNNIITLIKNELIEAYNYNVTFKDEKVTRTGTQLIDDQDFQQFQSEYHKLSARKDTDSEIETDMLEDDCLKTPKNKNQVPKISNLTVEETQIAKSVLKIRTANYYRLLSQSSSFRLFPNSYILTPFYNPLQMVPTFALSYLNLEPTLYTTRSSIPTIGEFLKSIDENKNTDDYYQSFLLKFE</sequence>
<dbReference type="OrthoDB" id="2390173at2759"/>
<reference evidence="1" key="1">
    <citation type="submission" date="2021-06" db="EMBL/GenBank/DDBJ databases">
        <authorList>
            <person name="Kallberg Y."/>
            <person name="Tangrot J."/>
            <person name="Rosling A."/>
        </authorList>
    </citation>
    <scope>NUCLEOTIDE SEQUENCE</scope>
    <source>
        <strain evidence="1">FL966</strain>
    </source>
</reference>
<protein>
    <submittedName>
        <fullName evidence="1">2738_t:CDS:1</fullName>
    </submittedName>
</protein>
<dbReference type="AlphaFoldDB" id="A0A9N9HEP4"/>